<dbReference type="RefSeq" id="WP_347921871.1">
    <property type="nucleotide sequence ID" value="NZ_CP157199.1"/>
</dbReference>
<keyword evidence="1" id="KW-0812">Transmembrane</keyword>
<gene>
    <name evidence="2" type="ORF">ABGB03_08530</name>
</gene>
<feature type="transmembrane region" description="Helical" evidence="1">
    <location>
        <begin position="204"/>
        <end position="228"/>
    </location>
</feature>
<keyword evidence="1" id="KW-1133">Transmembrane helix</keyword>
<protein>
    <submittedName>
        <fullName evidence="2">DUF2306 domain-containing protein</fullName>
    </submittedName>
</protein>
<name>A0AAU7BNY9_9FLAO</name>
<evidence type="ECO:0000256" key="1">
    <source>
        <dbReference type="SAM" id="Phobius"/>
    </source>
</evidence>
<dbReference type="InterPro" id="IPR018750">
    <property type="entry name" value="DUF2306_membrane"/>
</dbReference>
<dbReference type="Pfam" id="PF10067">
    <property type="entry name" value="DUF2306"/>
    <property type="match status" value="1"/>
</dbReference>
<feature type="transmembrane region" description="Helical" evidence="1">
    <location>
        <begin position="21"/>
        <end position="46"/>
    </location>
</feature>
<reference evidence="2" key="1">
    <citation type="submission" date="2024-05" db="EMBL/GenBank/DDBJ databases">
        <title>Pontimicrobium maritimus sp. nov., isolated form sea water.</title>
        <authorList>
            <person name="Muhammad N."/>
            <person name="Vuong T.Q."/>
            <person name="Han H.L."/>
            <person name="Kim S.-G."/>
        </authorList>
    </citation>
    <scope>NUCLEOTIDE SEQUENCE</scope>
    <source>
        <strain evidence="2">SW4</strain>
    </source>
</reference>
<feature type="transmembrane region" description="Helical" evidence="1">
    <location>
        <begin position="240"/>
        <end position="260"/>
    </location>
</feature>
<feature type="transmembrane region" description="Helical" evidence="1">
    <location>
        <begin position="170"/>
        <end position="192"/>
    </location>
</feature>
<dbReference type="EMBL" id="CP157199">
    <property type="protein sequence ID" value="XBG59907.1"/>
    <property type="molecule type" value="Genomic_DNA"/>
</dbReference>
<proteinExistence type="predicted"/>
<accession>A0AAU7BNY9</accession>
<evidence type="ECO:0000313" key="2">
    <source>
        <dbReference type="EMBL" id="XBG59907.1"/>
    </source>
</evidence>
<organism evidence="2">
    <name type="scientific">Pontimicrobium sp. SW4</name>
    <dbReference type="NCBI Taxonomy" id="3153519"/>
    <lineage>
        <taxon>Bacteria</taxon>
        <taxon>Pseudomonadati</taxon>
        <taxon>Bacteroidota</taxon>
        <taxon>Flavobacteriia</taxon>
        <taxon>Flavobacteriales</taxon>
        <taxon>Flavobacteriaceae</taxon>
        <taxon>Pontimicrobium</taxon>
    </lineage>
</organism>
<feature type="transmembrane region" description="Helical" evidence="1">
    <location>
        <begin position="137"/>
        <end position="158"/>
    </location>
</feature>
<feature type="transmembrane region" description="Helical" evidence="1">
    <location>
        <begin position="108"/>
        <end position="125"/>
    </location>
</feature>
<sequence>MNIHRSKIKKANKVLNATVTLWFVLAVLGQWIFAYYVATFYGGSAIHGNLENWNKVLPQGYVYGETTGNLAVAIHLFFAIIIIVGGPLQFSQQLRNRARNFHRWNGKIYIVTAIILSVSGLYMILTRGSAGGTTGAITISINAVLIIICAVLAWRFALKRNFKEHRIWTIRLFLVVSGVWFFRIGLMFWLFINNGPVGFDMKTFQGPFLTFLGIAQYALPLVVFEFYLGVQKRKNILAKYAVSFLLVALTILMLVGIFAATKNLWLPRV</sequence>
<dbReference type="AlphaFoldDB" id="A0AAU7BNY9"/>
<keyword evidence="1" id="KW-0472">Membrane</keyword>
<feature type="transmembrane region" description="Helical" evidence="1">
    <location>
        <begin position="66"/>
        <end position="88"/>
    </location>
</feature>